<dbReference type="EC" id="3.1.6.1" evidence="7"/>
<evidence type="ECO:0000313" key="7">
    <source>
        <dbReference type="EMBL" id="TWT68848.1"/>
    </source>
</evidence>
<keyword evidence="8" id="KW-1185">Reference proteome</keyword>
<proteinExistence type="inferred from homology"/>
<protein>
    <submittedName>
        <fullName evidence="7">Arylsulfatase</fullName>
        <ecNumber evidence="7">3.1.6.1</ecNumber>
    </submittedName>
</protein>
<feature type="domain" description="Sulfatase N-terminal" evidence="6">
    <location>
        <begin position="30"/>
        <end position="341"/>
    </location>
</feature>
<dbReference type="RefSeq" id="WP_146438551.1">
    <property type="nucleotide sequence ID" value="NZ_SJPL01000001.1"/>
</dbReference>
<keyword evidence="2" id="KW-0479">Metal-binding</keyword>
<dbReference type="AlphaFoldDB" id="A0A5C5Y1J0"/>
<evidence type="ECO:0000256" key="4">
    <source>
        <dbReference type="ARBA" id="ARBA00022837"/>
    </source>
</evidence>
<evidence type="ECO:0000313" key="8">
    <source>
        <dbReference type="Proteomes" id="UP000317238"/>
    </source>
</evidence>
<dbReference type="InterPro" id="IPR017850">
    <property type="entry name" value="Alkaline_phosphatase_core_sf"/>
</dbReference>
<evidence type="ECO:0000256" key="3">
    <source>
        <dbReference type="ARBA" id="ARBA00022801"/>
    </source>
</evidence>
<dbReference type="Gene3D" id="3.40.720.10">
    <property type="entry name" value="Alkaline Phosphatase, subunit A"/>
    <property type="match status" value="1"/>
</dbReference>
<dbReference type="GO" id="GO:0004065">
    <property type="term" value="F:arylsulfatase activity"/>
    <property type="evidence" value="ECO:0007669"/>
    <property type="project" value="UniProtKB-EC"/>
</dbReference>
<dbReference type="OrthoDB" id="9762324at2"/>
<gene>
    <name evidence="7" type="primary">atsA_27</name>
    <name evidence="7" type="ORF">Pan14r_11310</name>
</gene>
<dbReference type="Gene3D" id="3.30.1120.10">
    <property type="match status" value="1"/>
</dbReference>
<keyword evidence="3 7" id="KW-0378">Hydrolase</keyword>
<dbReference type="SUPFAM" id="SSF53649">
    <property type="entry name" value="Alkaline phosphatase-like"/>
    <property type="match status" value="1"/>
</dbReference>
<evidence type="ECO:0000256" key="1">
    <source>
        <dbReference type="ARBA" id="ARBA00008779"/>
    </source>
</evidence>
<comment type="similarity">
    <text evidence="1">Belongs to the sulfatase family.</text>
</comment>
<feature type="chain" id="PRO_5022853173" evidence="5">
    <location>
        <begin position="27"/>
        <end position="614"/>
    </location>
</feature>
<organism evidence="7 8">
    <name type="scientific">Crateriforma conspicua</name>
    <dbReference type="NCBI Taxonomy" id="2527996"/>
    <lineage>
        <taxon>Bacteria</taxon>
        <taxon>Pseudomonadati</taxon>
        <taxon>Planctomycetota</taxon>
        <taxon>Planctomycetia</taxon>
        <taxon>Planctomycetales</taxon>
        <taxon>Planctomycetaceae</taxon>
        <taxon>Crateriforma</taxon>
    </lineage>
</organism>
<reference evidence="7 8" key="1">
    <citation type="submission" date="2019-02" db="EMBL/GenBank/DDBJ databases">
        <title>Deep-cultivation of Planctomycetes and their phenomic and genomic characterization uncovers novel biology.</title>
        <authorList>
            <person name="Wiegand S."/>
            <person name="Jogler M."/>
            <person name="Boedeker C."/>
            <person name="Pinto D."/>
            <person name="Vollmers J."/>
            <person name="Rivas-Marin E."/>
            <person name="Kohn T."/>
            <person name="Peeters S.H."/>
            <person name="Heuer A."/>
            <person name="Rast P."/>
            <person name="Oberbeckmann S."/>
            <person name="Bunk B."/>
            <person name="Jeske O."/>
            <person name="Meyerdierks A."/>
            <person name="Storesund J.E."/>
            <person name="Kallscheuer N."/>
            <person name="Luecker S."/>
            <person name="Lage O.M."/>
            <person name="Pohl T."/>
            <person name="Merkel B.J."/>
            <person name="Hornburger P."/>
            <person name="Mueller R.-W."/>
            <person name="Bruemmer F."/>
            <person name="Labrenz M."/>
            <person name="Spormann A.M."/>
            <person name="Op Den Camp H."/>
            <person name="Overmann J."/>
            <person name="Amann R."/>
            <person name="Jetten M.S.M."/>
            <person name="Mascher T."/>
            <person name="Medema M.H."/>
            <person name="Devos D.P."/>
            <person name="Kaster A.-K."/>
            <person name="Ovreas L."/>
            <person name="Rohde M."/>
            <person name="Galperin M.Y."/>
            <person name="Jogler C."/>
        </authorList>
    </citation>
    <scope>NUCLEOTIDE SEQUENCE [LARGE SCALE GENOMIC DNA]</scope>
    <source>
        <strain evidence="7 8">Pan14r</strain>
    </source>
</reference>
<dbReference type="PANTHER" id="PTHR42693">
    <property type="entry name" value="ARYLSULFATASE FAMILY MEMBER"/>
    <property type="match status" value="1"/>
</dbReference>
<dbReference type="InterPro" id="IPR024607">
    <property type="entry name" value="Sulfatase_CS"/>
</dbReference>
<keyword evidence="5" id="KW-0732">Signal</keyword>
<feature type="signal peptide" evidence="5">
    <location>
        <begin position="1"/>
        <end position="26"/>
    </location>
</feature>
<dbReference type="InterPro" id="IPR050738">
    <property type="entry name" value="Sulfatase"/>
</dbReference>
<evidence type="ECO:0000256" key="5">
    <source>
        <dbReference type="SAM" id="SignalP"/>
    </source>
</evidence>
<dbReference type="GO" id="GO:0046872">
    <property type="term" value="F:metal ion binding"/>
    <property type="evidence" value="ECO:0007669"/>
    <property type="project" value="UniProtKB-KW"/>
</dbReference>
<keyword evidence="4" id="KW-0106">Calcium</keyword>
<evidence type="ECO:0000256" key="2">
    <source>
        <dbReference type="ARBA" id="ARBA00022723"/>
    </source>
</evidence>
<dbReference type="PROSITE" id="PS00523">
    <property type="entry name" value="SULFATASE_1"/>
    <property type="match status" value="1"/>
</dbReference>
<comment type="caution">
    <text evidence="7">The sequence shown here is derived from an EMBL/GenBank/DDBJ whole genome shotgun (WGS) entry which is preliminary data.</text>
</comment>
<dbReference type="InterPro" id="IPR000917">
    <property type="entry name" value="Sulfatase_N"/>
</dbReference>
<sequence precursor="true">MNLNRNLSRLCLVFAIAILGPAPADASSNPNILLILMDDMGIGDLSCSGNSVFETPQIDRLSKQSIRFENFFVNASCSPTRAALMTGRYFVDAGVWGVHGGREYMHTDEVTLAQALQRGGYATGLFGKWHLGKSEDTKPYRRGFDESIHLVGRLYADTGPIVERNGIQESPKGWSVDLVTEWTKDFIRRKQAEGKPWFAMASYPQIHTQWTAKEEYIERYRGRGYSEGFELLAGYVAQTDEGVGRLIESITESDLAQNTVVVYLHDNGPINRMSNNSQFIADDEAVIRNAMKLRGQKGQVWDNGVRSPLFIRLPGGHGGVSIADNAHVMDLLPTICELAGVAIPTDTAGPLAGRSLKPLMDLGENANWSDRYLMCTRPTPTWGTKPFTSSGMHKAMPIRQRSVLRYEFQDNISIRDQRFKLVKFKDDEMLFDIQSDPSELVDLSDTYPNRKQKMSAAMKTWFEAFIDSPRCFTYPTSTIGVAGQVRSSVHMASAFEDHGVTRGSEGIRDWDDGGDVARFRIRVEQKGTYAVCLQSSSSDKAIDAQARFRIGIGEQLIEASLQQLADKQHSVRRPRQTSLPLTPGEYILSVELIDPATAKGRLQIKAVCFDLQGP</sequence>
<dbReference type="Pfam" id="PF00884">
    <property type="entry name" value="Sulfatase"/>
    <property type="match status" value="1"/>
</dbReference>
<evidence type="ECO:0000259" key="6">
    <source>
        <dbReference type="Pfam" id="PF00884"/>
    </source>
</evidence>
<dbReference type="Proteomes" id="UP000317238">
    <property type="component" value="Unassembled WGS sequence"/>
</dbReference>
<dbReference type="PANTHER" id="PTHR42693:SF53">
    <property type="entry name" value="ENDO-4-O-SULFATASE"/>
    <property type="match status" value="1"/>
</dbReference>
<dbReference type="EMBL" id="SJPL01000001">
    <property type="protein sequence ID" value="TWT68848.1"/>
    <property type="molecule type" value="Genomic_DNA"/>
</dbReference>
<accession>A0A5C5Y1J0</accession>
<name>A0A5C5Y1J0_9PLAN</name>